<dbReference type="AlphaFoldDB" id="A0AA37Q1X4"/>
<reference evidence="1" key="1">
    <citation type="submission" date="2022-08" db="EMBL/GenBank/DDBJ databases">
        <title>Draft genome sequencing of Roseisolibacter agri AW1220.</title>
        <authorList>
            <person name="Tobiishi Y."/>
            <person name="Tonouchi A."/>
        </authorList>
    </citation>
    <scope>NUCLEOTIDE SEQUENCE</scope>
    <source>
        <strain evidence="1">AW1220</strain>
    </source>
</reference>
<proteinExistence type="predicted"/>
<comment type="caution">
    <text evidence="1">The sequence shown here is derived from an EMBL/GenBank/DDBJ whole genome shotgun (WGS) entry which is preliminary data.</text>
</comment>
<accession>A0AA37Q1X4</accession>
<dbReference type="Proteomes" id="UP001161325">
    <property type="component" value="Unassembled WGS sequence"/>
</dbReference>
<dbReference type="EMBL" id="BRXS01000002">
    <property type="protein sequence ID" value="GLC25085.1"/>
    <property type="molecule type" value="Genomic_DNA"/>
</dbReference>
<evidence type="ECO:0000313" key="1">
    <source>
        <dbReference type="EMBL" id="GLC25085.1"/>
    </source>
</evidence>
<gene>
    <name evidence="1" type="ORF">rosag_15980</name>
</gene>
<name>A0AA37Q1X4_9BACT</name>
<organism evidence="1 2">
    <name type="scientific">Roseisolibacter agri</name>
    <dbReference type="NCBI Taxonomy" id="2014610"/>
    <lineage>
        <taxon>Bacteria</taxon>
        <taxon>Pseudomonadati</taxon>
        <taxon>Gemmatimonadota</taxon>
        <taxon>Gemmatimonadia</taxon>
        <taxon>Gemmatimonadales</taxon>
        <taxon>Gemmatimonadaceae</taxon>
        <taxon>Roseisolibacter</taxon>
    </lineage>
</organism>
<protein>
    <submittedName>
        <fullName evidence="1">Uncharacterized protein</fullName>
    </submittedName>
</protein>
<keyword evidence="2" id="KW-1185">Reference proteome</keyword>
<sequence>MYDPPESLEALMADIAQRVRPTVPTMPQDQFDVMVQRMAEVEMRYAEAARAEARAAAAAALRLLNPRD</sequence>
<evidence type="ECO:0000313" key="2">
    <source>
        <dbReference type="Proteomes" id="UP001161325"/>
    </source>
</evidence>